<organism evidence="2 3">
    <name type="scientific">Perkinsus chesapeaki</name>
    <name type="common">Clam parasite</name>
    <name type="synonym">Perkinsus andrewsi</name>
    <dbReference type="NCBI Taxonomy" id="330153"/>
    <lineage>
        <taxon>Eukaryota</taxon>
        <taxon>Sar</taxon>
        <taxon>Alveolata</taxon>
        <taxon>Perkinsozoa</taxon>
        <taxon>Perkinsea</taxon>
        <taxon>Perkinsida</taxon>
        <taxon>Perkinsidae</taxon>
        <taxon>Perkinsus</taxon>
    </lineage>
</organism>
<dbReference type="SUPFAM" id="SSF56672">
    <property type="entry name" value="DNA/RNA polymerases"/>
    <property type="match status" value="1"/>
</dbReference>
<sequence length="414" mass="45835">WRYSPVYFAKVMEVFLGRVRSRLAREGVVAHLINFQDDVLGGAPDRENAMAAVDIVVEEARQCGFHTRREKFEMGDTVSFCGLKLRGTLAMPSERSPLTAAVVEEALRDFEDAKDEEGRRGIVRRWCGKFQWLAKWLPVSLQVSLARLHKVDVKSSEASMLMNELAEAYFAGLIALHVLGSDADFTILGSIVVADCNKDGWGAVLFNLIEYPTGSSFSETTGLEGSCGDWLRSAAVLTKVALTELGVRLADGRSACVLPICIGGGLLSDPDKRRSSTFKERKSQILAVNKFLPLLHYPCLVASDNKNSTLWWHCFEEEYASTEEDFRLAMTFQRNVTRICWLPRDCVSVVDRLARVPTLPTDADVPLKVESDDPLRALLFVPGIGDLCRTMPGEDPDAAVMADDGLDFTVADFT</sequence>
<gene>
    <name evidence="2" type="ORF">FOL47_003415</name>
</gene>
<name>A0A7J6KM29_PERCH</name>
<dbReference type="EMBL" id="JAAPAO010002046">
    <property type="protein sequence ID" value="KAF4648333.1"/>
    <property type="molecule type" value="Genomic_DNA"/>
</dbReference>
<comment type="caution">
    <text evidence="2">The sequence shown here is derived from an EMBL/GenBank/DDBJ whole genome shotgun (WGS) entry which is preliminary data.</text>
</comment>
<dbReference type="Proteomes" id="UP000591131">
    <property type="component" value="Unassembled WGS sequence"/>
</dbReference>
<dbReference type="AlphaFoldDB" id="A0A7J6KM29"/>
<evidence type="ECO:0000313" key="3">
    <source>
        <dbReference type="Proteomes" id="UP000591131"/>
    </source>
</evidence>
<evidence type="ECO:0000313" key="2">
    <source>
        <dbReference type="EMBL" id="KAF4648333.1"/>
    </source>
</evidence>
<feature type="non-terminal residue" evidence="2">
    <location>
        <position position="414"/>
    </location>
</feature>
<dbReference type="InterPro" id="IPR000477">
    <property type="entry name" value="RT_dom"/>
</dbReference>
<accession>A0A7J6KM29</accession>
<protein>
    <recommendedName>
        <fullName evidence="1">Reverse transcriptase domain-containing protein</fullName>
    </recommendedName>
</protein>
<reference evidence="2 3" key="1">
    <citation type="submission" date="2020-04" db="EMBL/GenBank/DDBJ databases">
        <title>Perkinsus chesapeaki whole genome sequence.</title>
        <authorList>
            <person name="Bogema D.R."/>
        </authorList>
    </citation>
    <scope>NUCLEOTIDE SEQUENCE [LARGE SCALE GENOMIC DNA]</scope>
    <source>
        <strain evidence="2">ATCC PRA-425</strain>
    </source>
</reference>
<proteinExistence type="predicted"/>
<feature type="domain" description="Reverse transcriptase" evidence="1">
    <location>
        <begin position="1"/>
        <end position="85"/>
    </location>
</feature>
<evidence type="ECO:0000259" key="1">
    <source>
        <dbReference type="PROSITE" id="PS50878"/>
    </source>
</evidence>
<feature type="non-terminal residue" evidence="2">
    <location>
        <position position="1"/>
    </location>
</feature>
<dbReference type="PROSITE" id="PS50878">
    <property type="entry name" value="RT_POL"/>
    <property type="match status" value="1"/>
</dbReference>
<keyword evidence="3" id="KW-1185">Reference proteome</keyword>
<dbReference type="InterPro" id="IPR043502">
    <property type="entry name" value="DNA/RNA_pol_sf"/>
</dbReference>